<dbReference type="AlphaFoldDB" id="A0A5N1JMX4"/>
<dbReference type="GO" id="GO:0005976">
    <property type="term" value="P:polysaccharide metabolic process"/>
    <property type="evidence" value="ECO:0007669"/>
    <property type="project" value="TreeGrafter"/>
</dbReference>
<evidence type="ECO:0000256" key="3">
    <source>
        <dbReference type="SAM" id="Phobius"/>
    </source>
</evidence>
<dbReference type="GO" id="GO:0052689">
    <property type="term" value="F:carboxylic ester hydrolase activity"/>
    <property type="evidence" value="ECO:0007669"/>
    <property type="project" value="TreeGrafter"/>
</dbReference>
<sequence>MRNTRFFTAMPAPLGVLPLYTLPVWLYLMLTCSALTHQNKNRAVQKTDDPLSHQIDHFWQETEQQLKREPMTSLVEARRDALPYKVFAVTLTSLGGVRIRALLSLPIEGESLDKTKRWPVIVTVPGYGGSQQGIMLSECQRGYAILQVFPRGQGESAPFMKLNQDDKLTLNTEHPQGMYYQGCYADVMRAIDFAVSRPEIDPSRIALAGTSQGGGIALAVGAIDARVKVVVAHVPFLCNFRLAATLQGSLVKSLLDKAGKNNEQTLATLDYFDPYQLAHRFHKPVFLSAGGKDTTCPEATIQSFFKRVKGKKQLKTYPNLPHTTCLDFYNRSWKWLDCHL</sequence>
<protein>
    <submittedName>
        <fullName evidence="5">Prolyl oligopeptidase family serine peptidase</fullName>
    </submittedName>
</protein>
<feature type="active site" description="Nucleophile" evidence="1">
    <location>
        <position position="211"/>
    </location>
</feature>
<keyword evidence="3" id="KW-0472">Membrane</keyword>
<dbReference type="Proteomes" id="UP000326344">
    <property type="component" value="Unassembled WGS sequence"/>
</dbReference>
<evidence type="ECO:0000259" key="4">
    <source>
        <dbReference type="Pfam" id="PF05448"/>
    </source>
</evidence>
<evidence type="ECO:0000256" key="2">
    <source>
        <dbReference type="PIRSR" id="PIRSR639069-2"/>
    </source>
</evidence>
<dbReference type="SUPFAM" id="SSF53474">
    <property type="entry name" value="alpha/beta-Hydrolases"/>
    <property type="match status" value="1"/>
</dbReference>
<name>A0A5N1JMX4_9BACT</name>
<feature type="domain" description="Acetyl xylan esterase" evidence="4">
    <location>
        <begin position="48"/>
        <end position="336"/>
    </location>
</feature>
<feature type="transmembrane region" description="Helical" evidence="3">
    <location>
        <begin position="12"/>
        <end position="30"/>
    </location>
</feature>
<evidence type="ECO:0000313" key="5">
    <source>
        <dbReference type="EMBL" id="KAA9357604.1"/>
    </source>
</evidence>
<comment type="caution">
    <text evidence="5">The sequence shown here is derived from an EMBL/GenBank/DDBJ whole genome shotgun (WGS) entry which is preliminary data.</text>
</comment>
<feature type="active site" description="Charge relay system" evidence="1">
    <location>
        <position position="322"/>
    </location>
</feature>
<keyword evidence="6" id="KW-1185">Reference proteome</keyword>
<accession>A0A5N1JMX4</accession>
<dbReference type="InterPro" id="IPR029058">
    <property type="entry name" value="AB_hydrolase_fold"/>
</dbReference>
<gene>
    <name evidence="5" type="ORF">F0P93_07700</name>
</gene>
<keyword evidence="3" id="KW-0812">Transmembrane</keyword>
<evidence type="ECO:0000256" key="1">
    <source>
        <dbReference type="PIRSR" id="PIRSR639069-1"/>
    </source>
</evidence>
<reference evidence="5 6" key="1">
    <citation type="submission" date="2019-09" db="EMBL/GenBank/DDBJ databases">
        <title>Genome Sequence of Larkinella sp MA1.</title>
        <authorList>
            <person name="Srinivasan S."/>
        </authorList>
    </citation>
    <scope>NUCLEOTIDE SEQUENCE [LARGE SCALE GENOMIC DNA]</scope>
    <source>
        <strain evidence="5 6">MA1</strain>
    </source>
</reference>
<dbReference type="EMBL" id="VTWS01000001">
    <property type="protein sequence ID" value="KAA9357604.1"/>
    <property type="molecule type" value="Genomic_DNA"/>
</dbReference>
<feature type="binding site" evidence="2">
    <location>
        <position position="127"/>
    </location>
    <ligand>
        <name>substrate</name>
    </ligand>
</feature>
<dbReference type="InterPro" id="IPR039069">
    <property type="entry name" value="CE7"/>
</dbReference>
<organism evidence="5 6">
    <name type="scientific">Larkinella humicola</name>
    <dbReference type="NCBI Taxonomy" id="2607654"/>
    <lineage>
        <taxon>Bacteria</taxon>
        <taxon>Pseudomonadati</taxon>
        <taxon>Bacteroidota</taxon>
        <taxon>Cytophagia</taxon>
        <taxon>Cytophagales</taxon>
        <taxon>Spirosomataceae</taxon>
        <taxon>Larkinella</taxon>
    </lineage>
</organism>
<proteinExistence type="predicted"/>
<dbReference type="PANTHER" id="PTHR40111">
    <property type="entry name" value="CEPHALOSPORIN-C DEACETYLASE"/>
    <property type="match status" value="1"/>
</dbReference>
<keyword evidence="3" id="KW-1133">Transmembrane helix</keyword>
<evidence type="ECO:0000313" key="6">
    <source>
        <dbReference type="Proteomes" id="UP000326344"/>
    </source>
</evidence>
<dbReference type="Pfam" id="PF05448">
    <property type="entry name" value="AXE1"/>
    <property type="match status" value="1"/>
</dbReference>
<dbReference type="InterPro" id="IPR008391">
    <property type="entry name" value="AXE1_dom"/>
</dbReference>
<dbReference type="PANTHER" id="PTHR40111:SF1">
    <property type="entry name" value="CEPHALOSPORIN-C DEACETYLASE"/>
    <property type="match status" value="1"/>
</dbReference>
<feature type="active site" description="Charge relay system" evidence="1">
    <location>
        <position position="293"/>
    </location>
</feature>
<dbReference type="Gene3D" id="3.40.50.1820">
    <property type="entry name" value="alpha/beta hydrolase"/>
    <property type="match status" value="1"/>
</dbReference>